<keyword evidence="3 9" id="KW-0812">Transmembrane</keyword>
<evidence type="ECO:0008006" key="12">
    <source>
        <dbReference type="Google" id="ProtNLM"/>
    </source>
</evidence>
<feature type="binding site" evidence="8">
    <location>
        <position position="68"/>
    </location>
    <ligand>
        <name>Zn(2+)</name>
        <dbReference type="ChEBI" id="CHEBI:29105"/>
        <note>catalytic</note>
    </ligand>
</feature>
<reference evidence="10 11" key="1">
    <citation type="journal article" date="2015" name="BMC Genomics">
        <title>Gene expression during zombie ant biting behavior reflects the complexity underlying fungal parasitic behavioral manipulation.</title>
        <authorList>
            <person name="de Bekker C."/>
            <person name="Ohm R.A."/>
            <person name="Loreto R.G."/>
            <person name="Sebastian A."/>
            <person name="Albert I."/>
            <person name="Merrow M."/>
            <person name="Brachmann A."/>
            <person name="Hughes D.P."/>
        </authorList>
    </citation>
    <scope>NUCLEOTIDE SEQUENCE [LARGE SCALE GENOMIC DNA]</scope>
    <source>
        <strain evidence="10 11">SC16a</strain>
    </source>
</reference>
<reference evidence="10 11" key="2">
    <citation type="journal article" date="2017" name="Sci. Rep.">
        <title>Ant-infecting Ophiocordyceps genomes reveal a high diversity of potential behavioral manipulation genes and a possible major role for enterotoxins.</title>
        <authorList>
            <person name="de Bekker C."/>
            <person name="Ohm R.A."/>
            <person name="Evans H.C."/>
            <person name="Brachmann A."/>
            <person name="Hughes D.P."/>
        </authorList>
    </citation>
    <scope>NUCLEOTIDE SEQUENCE [LARGE SCALE GENOMIC DNA]</scope>
    <source>
        <strain evidence="10 11">SC16a</strain>
    </source>
</reference>
<feature type="binding site" evidence="8">
    <location>
        <position position="209"/>
    </location>
    <ligand>
        <name>Zn(2+)</name>
        <dbReference type="ChEBI" id="CHEBI:29105"/>
        <note>catalytic</note>
    </ligand>
</feature>
<comment type="caution">
    <text evidence="10">The sequence shown here is derived from an EMBL/GenBank/DDBJ whole genome shotgun (WGS) entry which is preliminary data.</text>
</comment>
<sequence length="265" mass="29400">MANELSVVAQDYALTRYIAEFINTLSSLSYVAYGVYGLSSGSQKPQAGPRLASYCGLIGVGICSAGYHMTLKYHTQMLDELSMHLLATPILYRLLTLGASPYYTKVVGVTLLVLFTIVMTTHILLDEFLLHATTFGLAVYLIATRIWHIIPQKVSDPLIRKKLQRMTSFGCANFLCGYFFWLVDEWACGLLTGLRHSLGFPMAFFLELHGWWHILTAIGGYMAVGIVDVLTSGEVDKDPIDDFAWPVPQAMQFLSGTAKVKSHSE</sequence>
<evidence type="ECO:0000256" key="8">
    <source>
        <dbReference type="PIRSR" id="PIRSR608901-2"/>
    </source>
</evidence>
<dbReference type="GO" id="GO:0005789">
    <property type="term" value="C:endoplasmic reticulum membrane"/>
    <property type="evidence" value="ECO:0007669"/>
    <property type="project" value="TreeGrafter"/>
</dbReference>
<keyword evidence="6 9" id="KW-0472">Membrane</keyword>
<dbReference type="PANTHER" id="PTHR46187:SF1">
    <property type="entry name" value="ALKALINE PHYTOCERAMIDASE"/>
    <property type="match status" value="1"/>
</dbReference>
<evidence type="ECO:0000256" key="7">
    <source>
        <dbReference type="PIRSR" id="PIRSR608901-1"/>
    </source>
</evidence>
<dbReference type="Pfam" id="PF05875">
    <property type="entry name" value="Ceramidase"/>
    <property type="match status" value="1"/>
</dbReference>
<feature type="transmembrane region" description="Helical" evidence="9">
    <location>
        <begin position="106"/>
        <end position="125"/>
    </location>
</feature>
<dbReference type="PANTHER" id="PTHR46187">
    <property type="entry name" value="ALKALINE CERAMIDASE 3"/>
    <property type="match status" value="1"/>
</dbReference>
<proteinExistence type="inferred from homology"/>
<keyword evidence="5 9" id="KW-1133">Transmembrane helix</keyword>
<evidence type="ECO:0000256" key="3">
    <source>
        <dbReference type="ARBA" id="ARBA00022692"/>
    </source>
</evidence>
<evidence type="ECO:0000313" key="10">
    <source>
        <dbReference type="EMBL" id="PFH61586.1"/>
    </source>
</evidence>
<dbReference type="GO" id="GO:0046514">
    <property type="term" value="P:ceramide catabolic process"/>
    <property type="evidence" value="ECO:0007669"/>
    <property type="project" value="TreeGrafter"/>
</dbReference>
<comment type="similarity">
    <text evidence="2">Belongs to the alkaline ceramidase family.</text>
</comment>
<feature type="binding site" evidence="7">
    <location>
        <position position="20"/>
    </location>
    <ligand>
        <name>Ca(2+)</name>
        <dbReference type="ChEBI" id="CHEBI:29108"/>
    </ligand>
</feature>
<feature type="transmembrane region" description="Helical" evidence="9">
    <location>
        <begin position="21"/>
        <end position="39"/>
    </location>
</feature>
<evidence type="ECO:0000256" key="1">
    <source>
        <dbReference type="ARBA" id="ARBA00004141"/>
    </source>
</evidence>
<keyword evidence="8" id="KW-0862">Zinc</keyword>
<dbReference type="STRING" id="268505.A0A2A9PL89"/>
<keyword evidence="7" id="KW-0479">Metal-binding</keyword>
<accession>A0A2A9PL89</accession>
<protein>
    <recommendedName>
        <fullName evidence="12">Alkaline phytoceramidase</fullName>
    </recommendedName>
</protein>
<evidence type="ECO:0000256" key="5">
    <source>
        <dbReference type="ARBA" id="ARBA00022989"/>
    </source>
</evidence>
<keyword evidence="11" id="KW-1185">Reference proteome</keyword>
<feature type="transmembrane region" description="Helical" evidence="9">
    <location>
        <begin position="212"/>
        <end position="230"/>
    </location>
</feature>
<evidence type="ECO:0000256" key="6">
    <source>
        <dbReference type="ARBA" id="ARBA00023136"/>
    </source>
</evidence>
<dbReference type="OrthoDB" id="187171at2759"/>
<evidence type="ECO:0000256" key="9">
    <source>
        <dbReference type="SAM" id="Phobius"/>
    </source>
</evidence>
<dbReference type="Proteomes" id="UP000037136">
    <property type="component" value="Unassembled WGS sequence"/>
</dbReference>
<gene>
    <name evidence="10" type="ORF">XA68_16936</name>
</gene>
<feature type="transmembrane region" description="Helical" evidence="9">
    <location>
        <begin position="131"/>
        <end position="150"/>
    </location>
</feature>
<dbReference type="GO" id="GO:0016811">
    <property type="term" value="F:hydrolase activity, acting on carbon-nitrogen (but not peptide) bonds, in linear amides"/>
    <property type="evidence" value="ECO:0007669"/>
    <property type="project" value="InterPro"/>
</dbReference>
<comment type="subcellular location">
    <subcellularLocation>
        <location evidence="1">Membrane</location>
        <topology evidence="1">Multi-pass membrane protein</topology>
    </subcellularLocation>
</comment>
<organism evidence="10 11">
    <name type="scientific">Ophiocordyceps unilateralis</name>
    <name type="common">Zombie-ant fungus</name>
    <name type="synonym">Torrubia unilateralis</name>
    <dbReference type="NCBI Taxonomy" id="268505"/>
    <lineage>
        <taxon>Eukaryota</taxon>
        <taxon>Fungi</taxon>
        <taxon>Dikarya</taxon>
        <taxon>Ascomycota</taxon>
        <taxon>Pezizomycotina</taxon>
        <taxon>Sordariomycetes</taxon>
        <taxon>Hypocreomycetidae</taxon>
        <taxon>Hypocreales</taxon>
        <taxon>Ophiocordycipitaceae</taxon>
        <taxon>Ophiocordyceps</taxon>
    </lineage>
</organism>
<keyword evidence="4" id="KW-0378">Hydrolase</keyword>
<name>A0A2A9PL89_OPHUN</name>
<dbReference type="EMBL" id="LAZP02000064">
    <property type="protein sequence ID" value="PFH61586.1"/>
    <property type="molecule type" value="Genomic_DNA"/>
</dbReference>
<comment type="cofactor">
    <cofactor evidence="8">
        <name>Zn(2+)</name>
        <dbReference type="ChEBI" id="CHEBI:29105"/>
    </cofactor>
</comment>
<dbReference type="GO" id="GO:0046513">
    <property type="term" value="P:ceramide biosynthetic process"/>
    <property type="evidence" value="ECO:0007669"/>
    <property type="project" value="TreeGrafter"/>
</dbReference>
<feature type="binding site" evidence="8">
    <location>
        <position position="213"/>
    </location>
    <ligand>
        <name>Zn(2+)</name>
        <dbReference type="ChEBI" id="CHEBI:29105"/>
        <note>catalytic</note>
    </ligand>
</feature>
<dbReference type="InterPro" id="IPR008901">
    <property type="entry name" value="ACER"/>
</dbReference>
<dbReference type="GO" id="GO:0046872">
    <property type="term" value="F:metal ion binding"/>
    <property type="evidence" value="ECO:0007669"/>
    <property type="project" value="UniProtKB-KW"/>
</dbReference>
<evidence type="ECO:0000256" key="4">
    <source>
        <dbReference type="ARBA" id="ARBA00022801"/>
    </source>
</evidence>
<keyword evidence="7" id="KW-0106">Calcium</keyword>
<feature type="transmembrane region" description="Helical" evidence="9">
    <location>
        <begin position="51"/>
        <end position="69"/>
    </location>
</feature>
<dbReference type="AlphaFoldDB" id="A0A2A9PL89"/>
<feature type="transmembrane region" description="Helical" evidence="9">
    <location>
        <begin position="171"/>
        <end position="192"/>
    </location>
</feature>
<evidence type="ECO:0000313" key="11">
    <source>
        <dbReference type="Proteomes" id="UP000037136"/>
    </source>
</evidence>
<evidence type="ECO:0000256" key="2">
    <source>
        <dbReference type="ARBA" id="ARBA00009780"/>
    </source>
</evidence>